<comment type="similarity">
    <text evidence="3">Belongs to the glycosyltransferase 39 family.</text>
</comment>
<feature type="domain" description="ArnT-like N-terminal" evidence="10">
    <location>
        <begin position="1"/>
        <end position="228"/>
    </location>
</feature>
<evidence type="ECO:0000256" key="4">
    <source>
        <dbReference type="ARBA" id="ARBA00022676"/>
    </source>
</evidence>
<dbReference type="GO" id="GO:0000030">
    <property type="term" value="F:mannosyltransferase activity"/>
    <property type="evidence" value="ECO:0007669"/>
    <property type="project" value="InterPro"/>
</dbReference>
<dbReference type="InterPro" id="IPR027005">
    <property type="entry name" value="PMT-like"/>
</dbReference>
<comment type="pathway">
    <text evidence="2">Protein modification; protein glycosylation.</text>
</comment>
<gene>
    <name evidence="12" type="ORF">CHC_T00008283001</name>
</gene>
<feature type="transmembrane region" description="Helical" evidence="9">
    <location>
        <begin position="416"/>
        <end position="438"/>
    </location>
</feature>
<feature type="transmembrane region" description="Helical" evidence="9">
    <location>
        <begin position="364"/>
        <end position="384"/>
    </location>
</feature>
<dbReference type="UniPathway" id="UPA00378"/>
<feature type="domain" description="Protein O-mannosyl-transferase C-terminal four TM" evidence="11">
    <location>
        <begin position="264"/>
        <end position="458"/>
    </location>
</feature>
<keyword evidence="7 9" id="KW-1133">Transmembrane helix</keyword>
<dbReference type="Pfam" id="PF02366">
    <property type="entry name" value="PMT"/>
    <property type="match status" value="1"/>
</dbReference>
<evidence type="ECO:0000256" key="3">
    <source>
        <dbReference type="ARBA" id="ARBA00007222"/>
    </source>
</evidence>
<protein>
    <submittedName>
        <fullName evidence="12">Dolichyl-phosphate-mannose--protein mannosyltransferase, family GT39</fullName>
    </submittedName>
</protein>
<keyword evidence="4 12" id="KW-0328">Glycosyltransferase</keyword>
<comment type="subcellular location">
    <subcellularLocation>
        <location evidence="1">Endomembrane system</location>
        <topology evidence="1">Multi-pass membrane protein</topology>
    </subcellularLocation>
</comment>
<dbReference type="InterPro" id="IPR003342">
    <property type="entry name" value="ArnT-like_N"/>
</dbReference>
<accession>R7QFC2</accession>
<feature type="transmembrane region" description="Helical" evidence="9">
    <location>
        <begin position="331"/>
        <end position="352"/>
    </location>
</feature>
<dbReference type="GO" id="GO:0006493">
    <property type="term" value="P:protein O-linked glycosylation"/>
    <property type="evidence" value="ECO:0007669"/>
    <property type="project" value="InterPro"/>
</dbReference>
<keyword evidence="13" id="KW-1185">Reference proteome</keyword>
<proteinExistence type="inferred from homology"/>
<dbReference type="RefSeq" id="XP_005715929.1">
    <property type="nucleotide sequence ID" value="XM_005715872.1"/>
</dbReference>
<dbReference type="InterPro" id="IPR032421">
    <property type="entry name" value="PMT_4TMC"/>
</dbReference>
<evidence type="ECO:0000256" key="6">
    <source>
        <dbReference type="ARBA" id="ARBA00022692"/>
    </source>
</evidence>
<feature type="transmembrane region" description="Helical" evidence="9">
    <location>
        <begin position="390"/>
        <end position="409"/>
    </location>
</feature>
<dbReference type="Gramene" id="CDF36110">
    <property type="protein sequence ID" value="CDF36110"/>
    <property type="gene ID" value="CHC_T00008283001"/>
</dbReference>
<feature type="transmembrane region" description="Helical" evidence="9">
    <location>
        <begin position="208"/>
        <end position="225"/>
    </location>
</feature>
<feature type="transmembrane region" description="Helical" evidence="9">
    <location>
        <begin position="74"/>
        <end position="91"/>
    </location>
</feature>
<dbReference type="OMA" id="HEWESKW"/>
<dbReference type="EMBL" id="HG001760">
    <property type="protein sequence ID" value="CDF36110.1"/>
    <property type="molecule type" value="Genomic_DNA"/>
</dbReference>
<sequence>MYRLHLPRAVVFDELHFASFIAHHLNRLFVFDIHPWLGKLTLALSAYLAGFPSDVLDFPIATPYPTHAYLAPRLVAALFGAACVPLMFLIARALGMAPISATLAAAFQLLDLLLLTESRLILVDSQLMCYIQLTLLCALRLWRLSHAPTVWKKRTPPPAYFRYLALTAVFAAAALSVKWTAAVTPFLVAVVCLFGLCFPREPTPLSHCALAAALALGCYALPWWLHLRLSTRSSPTATRMSDRFRTTLTGNASLPYDPSHNVTFSEKLLELHVRQFKTNRGIKTRHRWESKWYEWPLNMRGIYYYVDKAEGYTEDRPVVRVIYLLQNPASALWVAAAVALFALLLPCVLRYRNRISEKHSMHRVVSVGCFLLAGYVLNLVPYMFVERCSFLYHYLPALMYGQLLAALLIDALPRRVRVSLTVVIIATLVAAFVFWAPWVYAWPIDGDAITRRQWMPRWN</sequence>
<dbReference type="OrthoDB" id="4896at2759"/>
<evidence type="ECO:0000313" key="12">
    <source>
        <dbReference type="EMBL" id="CDF36110.1"/>
    </source>
</evidence>
<keyword evidence="6 9" id="KW-0812">Transmembrane</keyword>
<evidence type="ECO:0000256" key="5">
    <source>
        <dbReference type="ARBA" id="ARBA00022679"/>
    </source>
</evidence>
<evidence type="ECO:0000313" key="13">
    <source>
        <dbReference type="Proteomes" id="UP000012073"/>
    </source>
</evidence>
<dbReference type="GeneID" id="17323649"/>
<name>R7QFC2_CHOCR</name>
<dbReference type="GO" id="GO:0012505">
    <property type="term" value="C:endomembrane system"/>
    <property type="evidence" value="ECO:0007669"/>
    <property type="project" value="UniProtKB-SubCell"/>
</dbReference>
<dbReference type="GO" id="GO:0016020">
    <property type="term" value="C:membrane"/>
    <property type="evidence" value="ECO:0007669"/>
    <property type="project" value="InterPro"/>
</dbReference>
<evidence type="ECO:0000256" key="7">
    <source>
        <dbReference type="ARBA" id="ARBA00022989"/>
    </source>
</evidence>
<dbReference type="PANTHER" id="PTHR10050">
    <property type="entry name" value="DOLICHYL-PHOSPHATE-MANNOSE--PROTEIN MANNOSYLTRANSFERASE"/>
    <property type="match status" value="1"/>
</dbReference>
<dbReference type="KEGG" id="ccp:CHC_T00008283001"/>
<keyword evidence="5 12" id="KW-0808">Transferase</keyword>
<feature type="transmembrane region" description="Helical" evidence="9">
    <location>
        <begin position="127"/>
        <end position="143"/>
    </location>
</feature>
<organism evidence="12 13">
    <name type="scientific">Chondrus crispus</name>
    <name type="common">Carrageen Irish moss</name>
    <name type="synonym">Polymorpha crispa</name>
    <dbReference type="NCBI Taxonomy" id="2769"/>
    <lineage>
        <taxon>Eukaryota</taxon>
        <taxon>Rhodophyta</taxon>
        <taxon>Florideophyceae</taxon>
        <taxon>Rhodymeniophycidae</taxon>
        <taxon>Gigartinales</taxon>
        <taxon>Gigartinaceae</taxon>
        <taxon>Chondrus</taxon>
    </lineage>
</organism>
<reference evidence="13" key="1">
    <citation type="journal article" date="2013" name="Proc. Natl. Acad. Sci. U.S.A.">
        <title>Genome structure and metabolic features in the red seaweed Chondrus crispus shed light on evolution of the Archaeplastida.</title>
        <authorList>
            <person name="Collen J."/>
            <person name="Porcel B."/>
            <person name="Carre W."/>
            <person name="Ball S.G."/>
            <person name="Chaparro C."/>
            <person name="Tonon T."/>
            <person name="Barbeyron T."/>
            <person name="Michel G."/>
            <person name="Noel B."/>
            <person name="Valentin K."/>
            <person name="Elias M."/>
            <person name="Artiguenave F."/>
            <person name="Arun A."/>
            <person name="Aury J.M."/>
            <person name="Barbosa-Neto J.F."/>
            <person name="Bothwell J.H."/>
            <person name="Bouget F.Y."/>
            <person name="Brillet L."/>
            <person name="Cabello-Hurtado F."/>
            <person name="Capella-Gutierrez S."/>
            <person name="Charrier B."/>
            <person name="Cladiere L."/>
            <person name="Cock J.M."/>
            <person name="Coelho S.M."/>
            <person name="Colleoni C."/>
            <person name="Czjzek M."/>
            <person name="Da Silva C."/>
            <person name="Delage L."/>
            <person name="Denoeud F."/>
            <person name="Deschamps P."/>
            <person name="Dittami S.M."/>
            <person name="Gabaldon T."/>
            <person name="Gachon C.M."/>
            <person name="Groisillier A."/>
            <person name="Herve C."/>
            <person name="Jabbari K."/>
            <person name="Katinka M."/>
            <person name="Kloareg B."/>
            <person name="Kowalczyk N."/>
            <person name="Labadie K."/>
            <person name="Leblanc C."/>
            <person name="Lopez P.J."/>
            <person name="McLachlan D.H."/>
            <person name="Meslet-Cladiere L."/>
            <person name="Moustafa A."/>
            <person name="Nehr Z."/>
            <person name="Nyvall Collen P."/>
            <person name="Panaud O."/>
            <person name="Partensky F."/>
            <person name="Poulain J."/>
            <person name="Rensing S.A."/>
            <person name="Rousvoal S."/>
            <person name="Samson G."/>
            <person name="Symeonidi A."/>
            <person name="Weissenbach J."/>
            <person name="Zambounis A."/>
            <person name="Wincker P."/>
            <person name="Boyen C."/>
        </authorList>
    </citation>
    <scope>NUCLEOTIDE SEQUENCE [LARGE SCALE GENOMIC DNA]</scope>
    <source>
        <strain evidence="13">cv. Stackhouse</strain>
    </source>
</reference>
<evidence type="ECO:0000256" key="8">
    <source>
        <dbReference type="ARBA" id="ARBA00023136"/>
    </source>
</evidence>
<evidence type="ECO:0000259" key="11">
    <source>
        <dbReference type="Pfam" id="PF16192"/>
    </source>
</evidence>
<dbReference type="Pfam" id="PF16192">
    <property type="entry name" value="PMT_4TMC"/>
    <property type="match status" value="1"/>
</dbReference>
<dbReference type="AlphaFoldDB" id="R7QFC2"/>
<evidence type="ECO:0000256" key="2">
    <source>
        <dbReference type="ARBA" id="ARBA00004922"/>
    </source>
</evidence>
<evidence type="ECO:0000259" key="10">
    <source>
        <dbReference type="Pfam" id="PF02366"/>
    </source>
</evidence>
<evidence type="ECO:0000256" key="1">
    <source>
        <dbReference type="ARBA" id="ARBA00004127"/>
    </source>
</evidence>
<dbReference type="Proteomes" id="UP000012073">
    <property type="component" value="Unassembled WGS sequence"/>
</dbReference>
<keyword evidence="8 9" id="KW-0472">Membrane</keyword>
<evidence type="ECO:0000256" key="9">
    <source>
        <dbReference type="SAM" id="Phobius"/>
    </source>
</evidence>
<feature type="transmembrane region" description="Helical" evidence="9">
    <location>
        <begin position="163"/>
        <end position="196"/>
    </location>
</feature>